<evidence type="ECO:0000256" key="1">
    <source>
        <dbReference type="SAM" id="SignalP"/>
    </source>
</evidence>
<feature type="signal peptide" evidence="1">
    <location>
        <begin position="1"/>
        <end position="20"/>
    </location>
</feature>
<sequence>MYFNKASLLATAALISEVAAIPTLQSRATADSAAFSALQRAAQLSSAAYTGCIGTAFDVTITKTITDTLTDTHGYVGYSISEKKISVVMKGSTSYTNIMNDVDTTLVTPSLSGVTFPSGVKIMKGINSPWSAVHDSVISEVKSLIAKYPDYSLESTGHSLGGSLTYISYVALSQNFPDKDITSNALAAFPIGNAAWASFAGGLNGTLNRGNNAADGVPNMYVNLPYDFVHYGTEYYSSGTAATCVKCSGERDTSCSAGNGMYGVTAGHFYSFGVGLGMAGCSSSLF</sequence>
<evidence type="ECO:0000259" key="2">
    <source>
        <dbReference type="Pfam" id="PF01764"/>
    </source>
</evidence>
<feature type="domain" description="Fungal lipase-type" evidence="2">
    <location>
        <begin position="87"/>
        <end position="220"/>
    </location>
</feature>
<dbReference type="SUPFAM" id="SSF53474">
    <property type="entry name" value="alpha/beta-Hydrolases"/>
    <property type="match status" value="1"/>
</dbReference>
<reference evidence="3" key="2">
    <citation type="journal article" date="2023" name="IMA Fungus">
        <title>Comparative genomic study of the Penicillium genus elucidates a diverse pangenome and 15 lateral gene transfer events.</title>
        <authorList>
            <person name="Petersen C."/>
            <person name="Sorensen T."/>
            <person name="Nielsen M.R."/>
            <person name="Sondergaard T.E."/>
            <person name="Sorensen J.L."/>
            <person name="Fitzpatrick D.A."/>
            <person name="Frisvad J.C."/>
            <person name="Nielsen K.L."/>
        </authorList>
    </citation>
    <scope>NUCLEOTIDE SEQUENCE</scope>
    <source>
        <strain evidence="3">IBT 21472</strain>
    </source>
</reference>
<protein>
    <recommendedName>
        <fullName evidence="2">Fungal lipase-type domain-containing protein</fullName>
    </recommendedName>
</protein>
<dbReference type="InterPro" id="IPR029058">
    <property type="entry name" value="AB_hydrolase_fold"/>
</dbReference>
<dbReference type="Gene3D" id="3.40.50.1820">
    <property type="entry name" value="alpha/beta hydrolase"/>
    <property type="match status" value="1"/>
</dbReference>
<reference evidence="3" key="1">
    <citation type="submission" date="2022-12" db="EMBL/GenBank/DDBJ databases">
        <authorList>
            <person name="Petersen C."/>
        </authorList>
    </citation>
    <scope>NUCLEOTIDE SEQUENCE</scope>
    <source>
        <strain evidence="3">IBT 21472</strain>
    </source>
</reference>
<dbReference type="EMBL" id="JAPZBO010000008">
    <property type="protein sequence ID" value="KAJ5308047.1"/>
    <property type="molecule type" value="Genomic_DNA"/>
</dbReference>
<dbReference type="AlphaFoldDB" id="A0A9W9U1Y4"/>
<keyword evidence="4" id="KW-1185">Reference proteome</keyword>
<comment type="caution">
    <text evidence="3">The sequence shown here is derived from an EMBL/GenBank/DDBJ whole genome shotgun (WGS) entry which is preliminary data.</text>
</comment>
<dbReference type="GO" id="GO:0017000">
    <property type="term" value="P:antibiotic biosynthetic process"/>
    <property type="evidence" value="ECO:0007669"/>
    <property type="project" value="UniProtKB-ARBA"/>
</dbReference>
<name>A0A9W9U1Y4_9EURO</name>
<dbReference type="PANTHER" id="PTHR45908">
    <property type="entry name" value="PROTEIN CBG11750-RELATED"/>
    <property type="match status" value="1"/>
</dbReference>
<organism evidence="3 4">
    <name type="scientific">Penicillium atrosanguineum</name>
    <dbReference type="NCBI Taxonomy" id="1132637"/>
    <lineage>
        <taxon>Eukaryota</taxon>
        <taxon>Fungi</taxon>
        <taxon>Dikarya</taxon>
        <taxon>Ascomycota</taxon>
        <taxon>Pezizomycotina</taxon>
        <taxon>Eurotiomycetes</taxon>
        <taxon>Eurotiomycetidae</taxon>
        <taxon>Eurotiales</taxon>
        <taxon>Aspergillaceae</taxon>
        <taxon>Penicillium</taxon>
    </lineage>
</organism>
<feature type="chain" id="PRO_5041194926" description="Fungal lipase-type domain-containing protein" evidence="1">
    <location>
        <begin position="21"/>
        <end position="286"/>
    </location>
</feature>
<dbReference type="Proteomes" id="UP001147746">
    <property type="component" value="Unassembled WGS sequence"/>
</dbReference>
<accession>A0A9W9U1Y4</accession>
<evidence type="ECO:0000313" key="4">
    <source>
        <dbReference type="Proteomes" id="UP001147746"/>
    </source>
</evidence>
<dbReference type="InterPro" id="IPR002921">
    <property type="entry name" value="Fungal_lipase-type"/>
</dbReference>
<dbReference type="GO" id="GO:0006629">
    <property type="term" value="P:lipid metabolic process"/>
    <property type="evidence" value="ECO:0007669"/>
    <property type="project" value="InterPro"/>
</dbReference>
<dbReference type="CDD" id="cd00519">
    <property type="entry name" value="Lipase_3"/>
    <property type="match status" value="1"/>
</dbReference>
<keyword evidence="1" id="KW-0732">Signal</keyword>
<dbReference type="Pfam" id="PF01764">
    <property type="entry name" value="Lipase_3"/>
    <property type="match status" value="1"/>
</dbReference>
<gene>
    <name evidence="3" type="ORF">N7476_008703</name>
</gene>
<dbReference type="GO" id="GO:0072330">
    <property type="term" value="P:monocarboxylic acid biosynthetic process"/>
    <property type="evidence" value="ECO:0007669"/>
    <property type="project" value="UniProtKB-ARBA"/>
</dbReference>
<evidence type="ECO:0000313" key="3">
    <source>
        <dbReference type="EMBL" id="KAJ5308047.1"/>
    </source>
</evidence>
<proteinExistence type="predicted"/>